<keyword evidence="10 13" id="KW-0030">Aminoacyl-tRNA synthetase</keyword>
<dbReference type="InterPro" id="IPR009008">
    <property type="entry name" value="Val/Leu/Ile-tRNA-synth_edit"/>
</dbReference>
<dbReference type="GO" id="GO:0004822">
    <property type="term" value="F:isoleucine-tRNA ligase activity"/>
    <property type="evidence" value="ECO:0007669"/>
    <property type="project" value="UniProtKB-EC"/>
</dbReference>
<dbReference type="InterPro" id="IPR002301">
    <property type="entry name" value="Ile-tRNA-ligase"/>
</dbReference>
<dbReference type="Pfam" id="PF08264">
    <property type="entry name" value="Anticodon_1"/>
    <property type="match status" value="1"/>
</dbReference>
<dbReference type="HAMAP" id="MF_02002">
    <property type="entry name" value="Ile_tRNA_synth_type1"/>
    <property type="match status" value="1"/>
</dbReference>
<keyword evidence="7 13" id="KW-0648">Protein biosynthesis</keyword>
<evidence type="ECO:0000313" key="16">
    <source>
        <dbReference type="EMBL" id="DBA01588.1"/>
    </source>
</evidence>
<dbReference type="InterPro" id="IPR050081">
    <property type="entry name" value="Ile-tRNA_ligase"/>
</dbReference>
<evidence type="ECO:0000259" key="15">
    <source>
        <dbReference type="Pfam" id="PF08264"/>
    </source>
</evidence>
<comment type="subcellular location">
    <subcellularLocation>
        <location evidence="1">Mitochondrion matrix</location>
    </subcellularLocation>
</comment>
<dbReference type="Gene3D" id="3.40.50.620">
    <property type="entry name" value="HUPs"/>
    <property type="match status" value="2"/>
</dbReference>
<evidence type="ECO:0000256" key="11">
    <source>
        <dbReference type="ARBA" id="ARBA00032665"/>
    </source>
</evidence>
<dbReference type="SUPFAM" id="SSF47323">
    <property type="entry name" value="Anticodon-binding domain of a subclass of class I aminoacyl-tRNA synthetases"/>
    <property type="match status" value="1"/>
</dbReference>
<dbReference type="PANTHER" id="PTHR42765">
    <property type="entry name" value="SOLEUCYL-TRNA SYNTHETASE"/>
    <property type="match status" value="1"/>
</dbReference>
<dbReference type="SUPFAM" id="SSF52374">
    <property type="entry name" value="Nucleotidylyl transferase"/>
    <property type="match status" value="1"/>
</dbReference>
<gene>
    <name evidence="16" type="ORF">N0F65_011344</name>
</gene>
<protein>
    <recommendedName>
        <fullName evidence="3">isoleucine--tRNA ligase</fullName>
        <ecNumber evidence="3">6.1.1.5</ecNumber>
    </recommendedName>
    <alternativeName>
        <fullName evidence="11">Isoleucyl-tRNA synthetase</fullName>
    </alternativeName>
</protein>
<evidence type="ECO:0000256" key="5">
    <source>
        <dbReference type="ARBA" id="ARBA00022741"/>
    </source>
</evidence>
<dbReference type="InterPro" id="IPR002300">
    <property type="entry name" value="aa-tRNA-synth_Ia"/>
</dbReference>
<dbReference type="PROSITE" id="PS00178">
    <property type="entry name" value="AA_TRNA_LIGASE_I"/>
    <property type="match status" value="1"/>
</dbReference>
<dbReference type="GO" id="GO:0002161">
    <property type="term" value="F:aminoacyl-tRNA deacylase activity"/>
    <property type="evidence" value="ECO:0007669"/>
    <property type="project" value="InterPro"/>
</dbReference>
<feature type="domain" description="Methionyl/Valyl/Leucyl/Isoleucyl-tRNA synthetase anticodon-binding" evidence="15">
    <location>
        <begin position="746"/>
        <end position="910"/>
    </location>
</feature>
<evidence type="ECO:0000256" key="1">
    <source>
        <dbReference type="ARBA" id="ARBA00004305"/>
    </source>
</evidence>
<proteinExistence type="inferred from homology"/>
<organism evidence="16 17">
    <name type="scientific">Lagenidium giganteum</name>
    <dbReference type="NCBI Taxonomy" id="4803"/>
    <lineage>
        <taxon>Eukaryota</taxon>
        <taxon>Sar</taxon>
        <taxon>Stramenopiles</taxon>
        <taxon>Oomycota</taxon>
        <taxon>Peronosporomycetes</taxon>
        <taxon>Pythiales</taxon>
        <taxon>Pythiaceae</taxon>
    </lineage>
</organism>
<dbReference type="InterPro" id="IPR013155">
    <property type="entry name" value="M/V/L/I-tRNA-synth_anticd-bd"/>
</dbReference>
<dbReference type="PRINTS" id="PR00984">
    <property type="entry name" value="TRNASYNTHILE"/>
</dbReference>
<evidence type="ECO:0000313" key="17">
    <source>
        <dbReference type="Proteomes" id="UP001146120"/>
    </source>
</evidence>
<reference evidence="16" key="1">
    <citation type="submission" date="2022-11" db="EMBL/GenBank/DDBJ databases">
        <authorList>
            <person name="Morgan W.R."/>
            <person name="Tartar A."/>
        </authorList>
    </citation>
    <scope>NUCLEOTIDE SEQUENCE</scope>
    <source>
        <strain evidence="16">ARSEF 373</strain>
    </source>
</reference>
<dbReference type="GO" id="GO:0005524">
    <property type="term" value="F:ATP binding"/>
    <property type="evidence" value="ECO:0007669"/>
    <property type="project" value="UniProtKB-KW"/>
</dbReference>
<dbReference type="GO" id="GO:0000049">
    <property type="term" value="F:tRNA binding"/>
    <property type="evidence" value="ECO:0007669"/>
    <property type="project" value="InterPro"/>
</dbReference>
<comment type="similarity">
    <text evidence="2 13">Belongs to the class-I aminoacyl-tRNA synthetase family.</text>
</comment>
<evidence type="ECO:0000256" key="9">
    <source>
        <dbReference type="ARBA" id="ARBA00023128"/>
    </source>
</evidence>
<dbReference type="FunFam" id="3.40.50.620:FF:000111">
    <property type="entry name" value="Mitochondrial isoleucyl-tRNA synthetase"/>
    <property type="match status" value="1"/>
</dbReference>
<evidence type="ECO:0000256" key="2">
    <source>
        <dbReference type="ARBA" id="ARBA00005594"/>
    </source>
</evidence>
<comment type="caution">
    <text evidence="16">The sequence shown here is derived from an EMBL/GenBank/DDBJ whole genome shotgun (WGS) entry which is preliminary data.</text>
</comment>
<dbReference type="EC" id="6.1.1.5" evidence="3"/>
<dbReference type="GO" id="GO:0005759">
    <property type="term" value="C:mitochondrial matrix"/>
    <property type="evidence" value="ECO:0007669"/>
    <property type="project" value="UniProtKB-SubCell"/>
</dbReference>
<dbReference type="Pfam" id="PF00133">
    <property type="entry name" value="tRNA-synt_1"/>
    <property type="match status" value="1"/>
</dbReference>
<dbReference type="CDD" id="cd07960">
    <property type="entry name" value="Anticodon_Ia_Ile_BEm"/>
    <property type="match status" value="1"/>
</dbReference>
<accession>A0AAV2Z2J6</accession>
<sequence length="1023" mass="114025">MATATATAAETKVLAEAMRKTLNLPHTAFPMRANAAKREVELHARCVTHAYQTQQQQRAGRAAPFVLHDGPPFANGSLHMGHFLNKVLKDMINRYKLLRGHAIQYVPGWDCHGLPIEIKALERLKSDADRKQLTPSQVRKISRELARGAIREQQKDFERWGILADWSGAPGSIYVTMNAAYEAKQYDVLKRMVEDGLIFRGFKPVYWSPSSKTALAESELEYADNHVSHAAYVRFPFHRAELPAAKAVLEQFPNLSCVIWTTTPWTIPSNMALCVHADLTYAVVQRGDEHFLVAHDLVDQFAETMAAEDAQGDREATVKVVATVAGKELSGSLFTHPLENRQAVVLLGDHVTTDAGTGVVHTAPGHGQDDYFAWMAHHNGRTEAATILCPVDGDGRFTSDAGTALEGLEVLGDGNKAVIEMLTKSGNLLRVSKYKHRYPYDWRTKKPVILRATAQWFAKLDNLHEVGKQVLDTEVNTVPKNSRRRLEATLSSRHEWCISRQRAWGLPIPVFYHKTTGEPLINSETISHLQDVVRKYVCDDGRQGSDCWWDLPVRELLPPAYADKAGDYEKGMDTLDVWFDSGSSWYTVLGGEELPKRADVYLEGSDQHRGWFQSSLLTSVAMQRAAPYKNLITHGFTLDERGSKMSKSLGNTLVPNDFINGCTMHVPGANGKKKAIKVPAYGADVLRFWVATTDYSGDVSIGPSVVGKVSDALRKVRNTARFLLANLNDFQPSEHAVAYEDLTNVDQYMLHVLSQLGQNVTDGYETFAFNRVQQAVSHFISADLSAFYMEACKDRLYCDAPDSRSRRASQTVLWLTLQTLSKAIAPVVCHTAEDIRLHWMSQVQGCSLEEVEGSIFTDEDGWLPSAPEWDNAALAADWRVIRQLRFEVNRLVEKMRADDVVGSQLECNVHIVTSDPRVEKLLQPLLAARELDNVMLCSGVALSTEEPISVNASDVRSTCQLTLENDKVDIELVVTKAQGHKCPRCWKYCVDVDAAETKLCARCAFATQLNSITDLAKTMVQDN</sequence>
<evidence type="ECO:0000256" key="7">
    <source>
        <dbReference type="ARBA" id="ARBA00022917"/>
    </source>
</evidence>
<dbReference type="PANTHER" id="PTHR42765:SF1">
    <property type="entry name" value="ISOLEUCINE--TRNA LIGASE, MITOCHONDRIAL"/>
    <property type="match status" value="1"/>
</dbReference>
<keyword evidence="17" id="KW-1185">Reference proteome</keyword>
<dbReference type="SUPFAM" id="SSF50677">
    <property type="entry name" value="ValRS/IleRS/LeuRS editing domain"/>
    <property type="match status" value="1"/>
</dbReference>
<dbReference type="NCBIfam" id="TIGR00392">
    <property type="entry name" value="ileS"/>
    <property type="match status" value="1"/>
</dbReference>
<dbReference type="InterPro" id="IPR009080">
    <property type="entry name" value="tRNAsynth_Ia_anticodon-bd"/>
</dbReference>
<reference evidence="16" key="2">
    <citation type="journal article" date="2023" name="Microbiol Resour">
        <title>Decontamination and Annotation of the Draft Genome Sequence of the Oomycete Lagenidium giganteum ARSEF 373.</title>
        <authorList>
            <person name="Morgan W.R."/>
            <person name="Tartar A."/>
        </authorList>
    </citation>
    <scope>NUCLEOTIDE SEQUENCE</scope>
    <source>
        <strain evidence="16">ARSEF 373</strain>
    </source>
</reference>
<keyword evidence="8" id="KW-0809">Transit peptide</keyword>
<dbReference type="InterPro" id="IPR033708">
    <property type="entry name" value="Anticodon_Ile_BEm"/>
</dbReference>
<evidence type="ECO:0000256" key="10">
    <source>
        <dbReference type="ARBA" id="ARBA00023146"/>
    </source>
</evidence>
<dbReference type="InterPro" id="IPR014729">
    <property type="entry name" value="Rossmann-like_a/b/a_fold"/>
</dbReference>
<evidence type="ECO:0000259" key="14">
    <source>
        <dbReference type="Pfam" id="PF00133"/>
    </source>
</evidence>
<dbReference type="Proteomes" id="UP001146120">
    <property type="component" value="Unassembled WGS sequence"/>
</dbReference>
<dbReference type="EMBL" id="DAKRPA010000044">
    <property type="protein sequence ID" value="DBA01588.1"/>
    <property type="molecule type" value="Genomic_DNA"/>
</dbReference>
<evidence type="ECO:0000256" key="4">
    <source>
        <dbReference type="ARBA" id="ARBA00022598"/>
    </source>
</evidence>
<evidence type="ECO:0000256" key="13">
    <source>
        <dbReference type="RuleBase" id="RU363035"/>
    </source>
</evidence>
<dbReference type="InterPro" id="IPR001412">
    <property type="entry name" value="aa-tRNA-synth_I_CS"/>
</dbReference>
<evidence type="ECO:0000256" key="3">
    <source>
        <dbReference type="ARBA" id="ARBA00013165"/>
    </source>
</evidence>
<dbReference type="Gene3D" id="3.90.740.10">
    <property type="entry name" value="Valyl/Leucyl/Isoleucyl-tRNA synthetase, editing domain"/>
    <property type="match status" value="1"/>
</dbReference>
<dbReference type="Gene3D" id="1.10.730.20">
    <property type="match status" value="1"/>
</dbReference>
<name>A0AAV2Z2J6_9STRA</name>
<keyword evidence="6 13" id="KW-0067">ATP-binding</keyword>
<dbReference type="GO" id="GO:0032543">
    <property type="term" value="P:mitochondrial translation"/>
    <property type="evidence" value="ECO:0007669"/>
    <property type="project" value="TreeGrafter"/>
</dbReference>
<dbReference type="GO" id="GO:0006428">
    <property type="term" value="P:isoleucyl-tRNA aminoacylation"/>
    <property type="evidence" value="ECO:0007669"/>
    <property type="project" value="InterPro"/>
</dbReference>
<comment type="catalytic activity">
    <reaction evidence="12">
        <text>tRNA(Ile) + L-isoleucine + ATP = L-isoleucyl-tRNA(Ile) + AMP + diphosphate</text>
        <dbReference type="Rhea" id="RHEA:11060"/>
        <dbReference type="Rhea" id="RHEA-COMP:9666"/>
        <dbReference type="Rhea" id="RHEA-COMP:9695"/>
        <dbReference type="ChEBI" id="CHEBI:30616"/>
        <dbReference type="ChEBI" id="CHEBI:33019"/>
        <dbReference type="ChEBI" id="CHEBI:58045"/>
        <dbReference type="ChEBI" id="CHEBI:78442"/>
        <dbReference type="ChEBI" id="CHEBI:78528"/>
        <dbReference type="ChEBI" id="CHEBI:456215"/>
        <dbReference type="EC" id="6.1.1.5"/>
    </reaction>
</comment>
<keyword evidence="9" id="KW-0496">Mitochondrion</keyword>
<dbReference type="InterPro" id="IPR023585">
    <property type="entry name" value="Ile-tRNA-ligase_type1"/>
</dbReference>
<evidence type="ECO:0000256" key="6">
    <source>
        <dbReference type="ARBA" id="ARBA00022840"/>
    </source>
</evidence>
<feature type="domain" description="Aminoacyl-tRNA synthetase class Ia" evidence="14">
    <location>
        <begin position="49"/>
        <end position="701"/>
    </location>
</feature>
<dbReference type="FunFam" id="1.10.730.20:FF:000002">
    <property type="entry name" value="isoleucine--tRNA ligase, mitochondrial"/>
    <property type="match status" value="1"/>
</dbReference>
<evidence type="ECO:0000256" key="12">
    <source>
        <dbReference type="ARBA" id="ARBA00048359"/>
    </source>
</evidence>
<dbReference type="AlphaFoldDB" id="A0AAV2Z2J6"/>
<keyword evidence="4 13" id="KW-0436">Ligase</keyword>
<evidence type="ECO:0000256" key="8">
    <source>
        <dbReference type="ARBA" id="ARBA00022946"/>
    </source>
</evidence>
<dbReference type="Gene3D" id="1.10.10.830">
    <property type="entry name" value="Ile-tRNA synthetase CP2 domain-like"/>
    <property type="match status" value="1"/>
</dbReference>
<keyword evidence="5 13" id="KW-0547">Nucleotide-binding</keyword>